<name>A0A7X1NYC2_9DEIO</name>
<reference evidence="1 2" key="1">
    <citation type="submission" date="2019-10" db="EMBL/GenBank/DDBJ databases">
        <title>Deinococcus sp. isolated from soil.</title>
        <authorList>
            <person name="Li Y."/>
            <person name="Wang J."/>
        </authorList>
    </citation>
    <scope>NUCLEOTIDE SEQUENCE [LARGE SCALE GENOMIC DNA]</scope>
    <source>
        <strain evidence="1 2">SDU3-2</strain>
    </source>
</reference>
<dbReference type="InterPro" id="IPR027417">
    <property type="entry name" value="P-loop_NTPase"/>
</dbReference>
<comment type="caution">
    <text evidence="1">The sequence shown here is derived from an EMBL/GenBank/DDBJ whole genome shotgun (WGS) entry which is preliminary data.</text>
</comment>
<gene>
    <name evidence="1" type="ORF">F8S09_15350</name>
</gene>
<dbReference type="EMBL" id="WBSL01000013">
    <property type="protein sequence ID" value="MPY68032.1"/>
    <property type="molecule type" value="Genomic_DNA"/>
</dbReference>
<proteinExistence type="predicted"/>
<organism evidence="1 2">
    <name type="scientific">Deinococcus terrestris</name>
    <dbReference type="NCBI Taxonomy" id="2651870"/>
    <lineage>
        <taxon>Bacteria</taxon>
        <taxon>Thermotogati</taxon>
        <taxon>Deinococcota</taxon>
        <taxon>Deinococci</taxon>
        <taxon>Deinococcales</taxon>
        <taxon>Deinococcaceae</taxon>
        <taxon>Deinococcus</taxon>
    </lineage>
</organism>
<dbReference type="RefSeq" id="WP_152872340.1">
    <property type="nucleotide sequence ID" value="NZ_WBSL01000013.1"/>
</dbReference>
<dbReference type="Proteomes" id="UP000484842">
    <property type="component" value="Unassembled WGS sequence"/>
</dbReference>
<dbReference type="Pfam" id="PF13671">
    <property type="entry name" value="AAA_33"/>
    <property type="match status" value="1"/>
</dbReference>
<dbReference type="SUPFAM" id="SSF52540">
    <property type="entry name" value="P-loop containing nucleoside triphosphate hydrolases"/>
    <property type="match status" value="1"/>
</dbReference>
<keyword evidence="2" id="KW-1185">Reference proteome</keyword>
<dbReference type="Gene3D" id="3.40.50.300">
    <property type="entry name" value="P-loop containing nucleotide triphosphate hydrolases"/>
    <property type="match status" value="1"/>
</dbReference>
<dbReference type="AlphaFoldDB" id="A0A7X1NYC2"/>
<evidence type="ECO:0000313" key="1">
    <source>
        <dbReference type="EMBL" id="MPY68032.1"/>
    </source>
</evidence>
<accession>A0A7X1NYC2</accession>
<sequence length="225" mass="23739">MSTPIPCSRLLILIGGVSGVGKSHTAHALGRTLNAHLLSTDVLRAAMRSLIPAIALPHLHHSSFASCSDTGDPDLLATMDQQAQALAPALQAAVERALSEHRTVVVEGVHLLPNETLRFRGTRVLRVLLTAPSDRVHHARFVQRAADTGGRRPSGPATAHLSALREMEAALVTRARGTDVLILPSDGATHRALCRLAFEHRYGVAAGPCPLSQAPHLAPGARIGA</sequence>
<dbReference type="PANTHER" id="PTHR33477:SF3">
    <property type="entry name" value="P-LOOP NTPASE DOMAIN-CONTAINING PROTEIN LPA1 HOMOLOG 1"/>
    <property type="match status" value="1"/>
</dbReference>
<dbReference type="PANTHER" id="PTHR33477">
    <property type="entry name" value="P-LOOP NTPASE DOMAIN-CONTAINING PROTEIN LPA1 HOMOLOG 1"/>
    <property type="match status" value="1"/>
</dbReference>
<evidence type="ECO:0000313" key="2">
    <source>
        <dbReference type="Proteomes" id="UP000484842"/>
    </source>
</evidence>
<protein>
    <submittedName>
        <fullName evidence="1">AAA family ATPase</fullName>
    </submittedName>
</protein>